<comment type="similarity">
    <text evidence="1">Belongs to the mTERF family.</text>
</comment>
<protein>
    <submittedName>
        <fullName evidence="7">Uncharacterized protein</fullName>
    </submittedName>
</protein>
<dbReference type="EMBL" id="QXFZ01001645">
    <property type="protein sequence ID" value="KAE9087136.1"/>
    <property type="molecule type" value="Genomic_DNA"/>
</dbReference>
<sequence>MLRLWRAPRLQLTRGFAALPVKAAEDGVAAKKKQAEYYAKIVEKFPRYPRSRFSEEALSRALGFLTDRGISKTNAMGAIARFPMVSETLESKIAWLEKLGLSHDKINVTILRNPSMLGNSIEKYVAMVDWYLAHGVPKSKLPFLFSIGPRLMSLSLDNLDSKLDFFRESGSPMRRSPVF</sequence>
<evidence type="ECO:0000313" key="12">
    <source>
        <dbReference type="Proteomes" id="UP000488956"/>
    </source>
</evidence>
<dbReference type="GO" id="GO:0003676">
    <property type="term" value="F:nucleic acid binding"/>
    <property type="evidence" value="ECO:0007669"/>
    <property type="project" value="InterPro"/>
</dbReference>
<reference evidence="8 9" key="1">
    <citation type="submission" date="2018-08" db="EMBL/GenBank/DDBJ databases">
        <title>Genomic investigation of the strawberry pathogen Phytophthora fragariae indicates pathogenicity is determined by transcriptional variation in three key races.</title>
        <authorList>
            <person name="Adams T.M."/>
            <person name="Armitage A.D."/>
            <person name="Sobczyk M.K."/>
            <person name="Bates H.J."/>
            <person name="Dunwell J.M."/>
            <person name="Nellist C.F."/>
            <person name="Harrison R.J."/>
        </authorList>
    </citation>
    <scope>NUCLEOTIDE SEQUENCE [LARGE SCALE GENOMIC DNA]</scope>
    <source>
        <strain evidence="7 9">NOV-27</strain>
        <strain evidence="6 10">NOV-5</strain>
        <strain evidence="5 11">NOV-71</strain>
        <strain evidence="3 8">NOV-9</strain>
        <strain evidence="4 12">ONT-3</strain>
    </source>
</reference>
<name>A0A6A3WGQ7_9STRA</name>
<dbReference type="Pfam" id="PF02536">
    <property type="entry name" value="mTERF"/>
    <property type="match status" value="1"/>
</dbReference>
<dbReference type="AlphaFoldDB" id="A0A6A3WGQ7"/>
<evidence type="ECO:0000313" key="9">
    <source>
        <dbReference type="Proteomes" id="UP000433483"/>
    </source>
</evidence>
<evidence type="ECO:0000313" key="5">
    <source>
        <dbReference type="EMBL" id="KAE9087136.1"/>
    </source>
</evidence>
<dbReference type="EMBL" id="QXGA01003015">
    <property type="protein sequence ID" value="KAE9088714.1"/>
    <property type="molecule type" value="Genomic_DNA"/>
</dbReference>
<dbReference type="InterPro" id="IPR003690">
    <property type="entry name" value="MTERF"/>
</dbReference>
<keyword evidence="2" id="KW-0809">Transit peptide</keyword>
<accession>A0A6A3WGQ7</accession>
<dbReference type="InterPro" id="IPR038538">
    <property type="entry name" value="MTERF_sf"/>
</dbReference>
<dbReference type="Proteomes" id="UP000441208">
    <property type="component" value="Unassembled WGS sequence"/>
</dbReference>
<organism evidence="7 9">
    <name type="scientific">Phytophthora fragariae</name>
    <dbReference type="NCBI Taxonomy" id="53985"/>
    <lineage>
        <taxon>Eukaryota</taxon>
        <taxon>Sar</taxon>
        <taxon>Stramenopiles</taxon>
        <taxon>Oomycota</taxon>
        <taxon>Peronosporomycetes</taxon>
        <taxon>Peronosporales</taxon>
        <taxon>Peronosporaceae</taxon>
        <taxon>Phytophthora</taxon>
    </lineage>
</organism>
<dbReference type="Gene3D" id="1.25.70.10">
    <property type="entry name" value="Transcription termination factor 3, mitochondrial"/>
    <property type="match status" value="1"/>
</dbReference>
<dbReference type="EMBL" id="QXGF01000550">
    <property type="protein sequence ID" value="KAE8938570.1"/>
    <property type="molecule type" value="Genomic_DNA"/>
</dbReference>
<dbReference type="OrthoDB" id="154809at2759"/>
<dbReference type="Proteomes" id="UP000429523">
    <property type="component" value="Unassembled WGS sequence"/>
</dbReference>
<gene>
    <name evidence="7" type="ORF">PF005_g21504</name>
    <name evidence="6" type="ORF">PF006_g25519</name>
    <name evidence="5" type="ORF">PF007_g20493</name>
    <name evidence="3" type="ORF">PF009_g11550</name>
    <name evidence="4" type="ORF">PF010_g19919</name>
</gene>
<dbReference type="Proteomes" id="UP000488956">
    <property type="component" value="Unassembled WGS sequence"/>
</dbReference>
<evidence type="ECO:0000313" key="6">
    <source>
        <dbReference type="EMBL" id="KAE9088714.1"/>
    </source>
</evidence>
<evidence type="ECO:0000256" key="1">
    <source>
        <dbReference type="ARBA" id="ARBA00007692"/>
    </source>
</evidence>
<evidence type="ECO:0000256" key="2">
    <source>
        <dbReference type="ARBA" id="ARBA00022946"/>
    </source>
</evidence>
<evidence type="ECO:0000313" key="3">
    <source>
        <dbReference type="EMBL" id="KAE8938570.1"/>
    </source>
</evidence>
<keyword evidence="9" id="KW-1185">Reference proteome</keyword>
<evidence type="ECO:0000313" key="11">
    <source>
        <dbReference type="Proteomes" id="UP000441208"/>
    </source>
</evidence>
<comment type="caution">
    <text evidence="7">The sequence shown here is derived from an EMBL/GenBank/DDBJ whole genome shotgun (WGS) entry which is preliminary data.</text>
</comment>
<proteinExistence type="inferred from homology"/>
<evidence type="ECO:0000313" key="7">
    <source>
        <dbReference type="EMBL" id="KAE9184855.1"/>
    </source>
</evidence>
<dbReference type="Proteomes" id="UP000433483">
    <property type="component" value="Unassembled WGS sequence"/>
</dbReference>
<dbReference type="EMBL" id="QXGB01001838">
    <property type="protein sequence ID" value="KAE9184855.1"/>
    <property type="molecule type" value="Genomic_DNA"/>
</dbReference>
<dbReference type="EMBL" id="QXFX01001648">
    <property type="protein sequence ID" value="KAE9086914.1"/>
    <property type="molecule type" value="Genomic_DNA"/>
</dbReference>
<evidence type="ECO:0000313" key="4">
    <source>
        <dbReference type="EMBL" id="KAE9086914.1"/>
    </source>
</evidence>
<evidence type="ECO:0000313" key="10">
    <source>
        <dbReference type="Proteomes" id="UP000440732"/>
    </source>
</evidence>
<dbReference type="Proteomes" id="UP000440732">
    <property type="component" value="Unassembled WGS sequence"/>
</dbReference>
<evidence type="ECO:0000313" key="8">
    <source>
        <dbReference type="Proteomes" id="UP000429523"/>
    </source>
</evidence>